<dbReference type="GO" id="GO:0005789">
    <property type="term" value="C:endoplasmic reticulum membrane"/>
    <property type="evidence" value="ECO:0007669"/>
    <property type="project" value="UniProtKB-SubCell"/>
</dbReference>
<sequence length="247" mass="26965">MFSEPLALVVFLLSVFPFQSLAARPNKNAILLSEVRTLTLRGNGAKTTSRRVAPIPQLKCISSKAVCDLYSIDVLRCTNQGSSYGTEDIEWSCTASLPEEFKLGSTDVICEGYSSPDDPYVLKGSCGVEYRLILTDKGEKRYPNVANPNGRWFSDGEGGTDLGAWAFAAIFLGILGALLDGEDMVEEAAAAGALAGAQEMIRHHPIPEQSPIKLSKDGRLDFGVRFTAMGCWAVELTIFLLRLWFKF</sequence>
<dbReference type="InterPro" id="IPR009567">
    <property type="entry name" value="SARAF"/>
</dbReference>
<evidence type="ECO:0000313" key="16">
    <source>
        <dbReference type="EMBL" id="GFP53939.1"/>
    </source>
</evidence>
<evidence type="ECO:0000313" key="17">
    <source>
        <dbReference type="Proteomes" id="UP000517252"/>
    </source>
</evidence>
<dbReference type="GO" id="GO:0006816">
    <property type="term" value="P:calcium ion transport"/>
    <property type="evidence" value="ECO:0007669"/>
    <property type="project" value="UniProtKB-KW"/>
</dbReference>
<evidence type="ECO:0000256" key="1">
    <source>
        <dbReference type="ARBA" id="ARBA00004115"/>
    </source>
</evidence>
<evidence type="ECO:0000256" key="10">
    <source>
        <dbReference type="ARBA" id="ARBA00022989"/>
    </source>
</evidence>
<evidence type="ECO:0000256" key="15">
    <source>
        <dbReference type="SAM" id="SignalP"/>
    </source>
</evidence>
<comment type="subcellular location">
    <subcellularLocation>
        <location evidence="1">Endoplasmic reticulum membrane</location>
        <topology evidence="1">Single-pass type I membrane protein</topology>
    </subcellularLocation>
</comment>
<feature type="chain" id="PRO_5028128254" description="Store-operated calcium entry-associated regulatory factor" evidence="15">
    <location>
        <begin position="23"/>
        <end position="247"/>
    </location>
</feature>
<evidence type="ECO:0000256" key="9">
    <source>
        <dbReference type="ARBA" id="ARBA00022837"/>
    </source>
</evidence>
<evidence type="ECO:0000256" key="2">
    <source>
        <dbReference type="ARBA" id="ARBA00006833"/>
    </source>
</evidence>
<protein>
    <recommendedName>
        <fullName evidence="3">Store-operated calcium entry-associated regulatory factor</fullName>
    </recommendedName>
    <alternativeName>
        <fullName evidence="13">Transmembrane protein 66</fullName>
    </alternativeName>
</protein>
<evidence type="ECO:0000256" key="12">
    <source>
        <dbReference type="ARBA" id="ARBA00023136"/>
    </source>
</evidence>
<keyword evidence="5" id="KW-0109">Calcium transport</keyword>
<dbReference type="AlphaFoldDB" id="A0A6V8QNZ1"/>
<name>A0A6V8QNZ1_TRIAP</name>
<feature type="signal peptide" evidence="15">
    <location>
        <begin position="1"/>
        <end position="22"/>
    </location>
</feature>
<gene>
    <name evidence="16" type="ORF">TASIC1_0003031700</name>
</gene>
<dbReference type="Proteomes" id="UP000517252">
    <property type="component" value="Unassembled WGS sequence"/>
</dbReference>
<evidence type="ECO:0000256" key="8">
    <source>
        <dbReference type="ARBA" id="ARBA00022824"/>
    </source>
</evidence>
<keyword evidence="10 14" id="KW-1133">Transmembrane helix</keyword>
<dbReference type="Pfam" id="PF06682">
    <property type="entry name" value="SARAF"/>
    <property type="match status" value="1"/>
</dbReference>
<comment type="caution">
    <text evidence="16">The sequence shown here is derived from an EMBL/GenBank/DDBJ whole genome shotgun (WGS) entry which is preliminary data.</text>
</comment>
<keyword evidence="7 15" id="KW-0732">Signal</keyword>
<dbReference type="PANTHER" id="PTHR15929:SF0">
    <property type="entry name" value="STORE-OPERATED CALCIUM ENTRY-ASSOCIATED REGULATORY FACTOR"/>
    <property type="match status" value="1"/>
</dbReference>
<feature type="transmembrane region" description="Helical" evidence="14">
    <location>
        <begin position="222"/>
        <end position="245"/>
    </location>
</feature>
<dbReference type="PANTHER" id="PTHR15929">
    <property type="entry name" value="STORE-OPERATED CALCIUM ENTRY-ASSOCIATED REGULATORY FACTOR"/>
    <property type="match status" value="1"/>
</dbReference>
<keyword evidence="8" id="KW-0256">Endoplasmic reticulum</keyword>
<dbReference type="OrthoDB" id="20303at2759"/>
<keyword evidence="9" id="KW-0106">Calcium</keyword>
<keyword evidence="12 14" id="KW-0472">Membrane</keyword>
<evidence type="ECO:0000256" key="5">
    <source>
        <dbReference type="ARBA" id="ARBA00022568"/>
    </source>
</evidence>
<evidence type="ECO:0000256" key="14">
    <source>
        <dbReference type="SAM" id="Phobius"/>
    </source>
</evidence>
<evidence type="ECO:0000256" key="7">
    <source>
        <dbReference type="ARBA" id="ARBA00022729"/>
    </source>
</evidence>
<organism evidence="16 17">
    <name type="scientific">Trichoderma asperellum</name>
    <name type="common">Filamentous fungus</name>
    <dbReference type="NCBI Taxonomy" id="101201"/>
    <lineage>
        <taxon>Eukaryota</taxon>
        <taxon>Fungi</taxon>
        <taxon>Dikarya</taxon>
        <taxon>Ascomycota</taxon>
        <taxon>Pezizomycotina</taxon>
        <taxon>Sordariomycetes</taxon>
        <taxon>Hypocreomycetidae</taxon>
        <taxon>Hypocreales</taxon>
        <taxon>Hypocreaceae</taxon>
        <taxon>Trichoderma</taxon>
    </lineage>
</organism>
<comment type="similarity">
    <text evidence="2">Belongs to the SARAF family.</text>
</comment>
<keyword evidence="4" id="KW-0813">Transport</keyword>
<accession>A0A6V8QNZ1</accession>
<dbReference type="EMBL" id="BLZH01000003">
    <property type="protein sequence ID" value="GFP53939.1"/>
    <property type="molecule type" value="Genomic_DNA"/>
</dbReference>
<evidence type="ECO:0000256" key="6">
    <source>
        <dbReference type="ARBA" id="ARBA00022692"/>
    </source>
</evidence>
<keyword evidence="6 14" id="KW-0812">Transmembrane</keyword>
<evidence type="ECO:0000256" key="4">
    <source>
        <dbReference type="ARBA" id="ARBA00022448"/>
    </source>
</evidence>
<proteinExistence type="inferred from homology"/>
<keyword evidence="11" id="KW-0406">Ion transport</keyword>
<evidence type="ECO:0000256" key="13">
    <source>
        <dbReference type="ARBA" id="ARBA00031116"/>
    </source>
</evidence>
<dbReference type="GO" id="GO:2001256">
    <property type="term" value="P:regulation of store-operated calcium entry"/>
    <property type="evidence" value="ECO:0007669"/>
    <property type="project" value="InterPro"/>
</dbReference>
<evidence type="ECO:0000256" key="3">
    <source>
        <dbReference type="ARBA" id="ARBA00016584"/>
    </source>
</evidence>
<reference evidence="16 17" key="1">
    <citation type="submission" date="2020-07" db="EMBL/GenBank/DDBJ databases">
        <title>Trichoderma asperellum IC-1 whole genome shotgun sequence.</title>
        <authorList>
            <person name="Kanamasa S."/>
            <person name="Takahashi H."/>
        </authorList>
    </citation>
    <scope>NUCLEOTIDE SEQUENCE [LARGE SCALE GENOMIC DNA]</scope>
    <source>
        <strain evidence="16 17">IC-1</strain>
    </source>
</reference>
<evidence type="ECO:0000256" key="11">
    <source>
        <dbReference type="ARBA" id="ARBA00023065"/>
    </source>
</evidence>